<dbReference type="GeneID" id="102379502"/>
<keyword evidence="3" id="KW-0472">Membrane</keyword>
<dbReference type="InterPro" id="IPR001304">
    <property type="entry name" value="C-type_lectin-like"/>
</dbReference>
<dbReference type="Gene3D" id="3.10.100.10">
    <property type="entry name" value="Mannose-Binding Protein A, subunit A"/>
    <property type="match status" value="1"/>
</dbReference>
<dbReference type="PANTHER" id="PTHR47498">
    <property type="entry name" value="C-TYPE LECTIN DOMAIN FAMILY 2 MEMBER L"/>
    <property type="match status" value="1"/>
</dbReference>
<dbReference type="AlphaFoldDB" id="A0A3Q0FT71"/>
<name>A0A3Q0FT71_ALLSI</name>
<keyword evidence="2" id="KW-0430">Lectin</keyword>
<dbReference type="KEGG" id="asn:102379502"/>
<reference evidence="6" key="1">
    <citation type="submission" date="2025-08" db="UniProtKB">
        <authorList>
            <consortium name="RefSeq"/>
        </authorList>
    </citation>
    <scope>IDENTIFICATION</scope>
</reference>
<feature type="transmembrane region" description="Helical" evidence="3">
    <location>
        <begin position="22"/>
        <end position="42"/>
    </location>
</feature>
<dbReference type="Pfam" id="PF00059">
    <property type="entry name" value="Lectin_C"/>
    <property type="match status" value="1"/>
</dbReference>
<comment type="subcellular location">
    <subcellularLocation>
        <location evidence="1">Membrane</location>
        <topology evidence="1">Single-pass membrane protein</topology>
    </subcellularLocation>
</comment>
<dbReference type="Proteomes" id="UP000189705">
    <property type="component" value="Unplaced"/>
</dbReference>
<keyword evidence="3" id="KW-1133">Transmembrane helix</keyword>
<dbReference type="CDD" id="cd03593">
    <property type="entry name" value="CLECT_NK_receptors_like"/>
    <property type="match status" value="1"/>
</dbReference>
<evidence type="ECO:0000313" key="5">
    <source>
        <dbReference type="Proteomes" id="UP000189705"/>
    </source>
</evidence>
<evidence type="ECO:0000313" key="6">
    <source>
        <dbReference type="RefSeq" id="XP_025050826.1"/>
    </source>
</evidence>
<dbReference type="PANTHER" id="PTHR47498:SF1">
    <property type="entry name" value="C-TYPE LECTIN DOMAIN FAMILY 2 MEMBER L"/>
    <property type="match status" value="1"/>
</dbReference>
<dbReference type="PROSITE" id="PS50041">
    <property type="entry name" value="C_TYPE_LECTIN_2"/>
    <property type="match status" value="1"/>
</dbReference>
<protein>
    <submittedName>
        <fullName evidence="6">C-type lectin domain family 2 member L-like</fullName>
    </submittedName>
</protein>
<dbReference type="RefSeq" id="XP_025050826.1">
    <property type="nucleotide sequence ID" value="XM_025195041.1"/>
</dbReference>
<dbReference type="InterPro" id="IPR016187">
    <property type="entry name" value="CTDL_fold"/>
</dbReference>
<dbReference type="SUPFAM" id="SSF56436">
    <property type="entry name" value="C-type lectin-like"/>
    <property type="match status" value="1"/>
</dbReference>
<dbReference type="InterPro" id="IPR016186">
    <property type="entry name" value="C-type_lectin-like/link_sf"/>
</dbReference>
<keyword evidence="3" id="KW-0812">Transmembrane</keyword>
<dbReference type="GO" id="GO:0030246">
    <property type="term" value="F:carbohydrate binding"/>
    <property type="evidence" value="ECO:0007669"/>
    <property type="project" value="UniProtKB-KW"/>
</dbReference>
<dbReference type="InParanoid" id="A0A3Q0FT71"/>
<feature type="domain" description="C-type lectin" evidence="4">
    <location>
        <begin position="65"/>
        <end position="167"/>
    </location>
</feature>
<dbReference type="SMART" id="SM00034">
    <property type="entry name" value="CLECT"/>
    <property type="match status" value="1"/>
</dbReference>
<accession>A0A3Q0FT71</accession>
<dbReference type="InterPro" id="IPR033992">
    <property type="entry name" value="NKR-like_CTLD"/>
</dbReference>
<sequence>PAPEPGGTTAGRCSDICSWKRTAILLACISIVAVILSFYLGVKSSGKNSTVSPAVNPCPADWLCYQNECYYLSEQENNWNSSQRDCSSRKASLFVPKNQQELQFITQITKQDPWIGLYKRGEDLFWVNGTAMNKNLWQVKRSGECAYIESEEISFSGCSLTRNWVCKKTHNLGPPGLSYITS</sequence>
<evidence type="ECO:0000256" key="2">
    <source>
        <dbReference type="ARBA" id="ARBA00022734"/>
    </source>
</evidence>
<evidence type="ECO:0000259" key="4">
    <source>
        <dbReference type="PROSITE" id="PS50041"/>
    </source>
</evidence>
<feature type="non-terminal residue" evidence="6">
    <location>
        <position position="1"/>
    </location>
</feature>
<keyword evidence="5" id="KW-1185">Reference proteome</keyword>
<proteinExistence type="predicted"/>
<dbReference type="GO" id="GO:0016020">
    <property type="term" value="C:membrane"/>
    <property type="evidence" value="ECO:0007669"/>
    <property type="project" value="UniProtKB-SubCell"/>
</dbReference>
<evidence type="ECO:0000256" key="3">
    <source>
        <dbReference type="SAM" id="Phobius"/>
    </source>
</evidence>
<organism evidence="5 6">
    <name type="scientific">Alligator sinensis</name>
    <name type="common">Chinese alligator</name>
    <dbReference type="NCBI Taxonomy" id="38654"/>
    <lineage>
        <taxon>Eukaryota</taxon>
        <taxon>Metazoa</taxon>
        <taxon>Chordata</taxon>
        <taxon>Craniata</taxon>
        <taxon>Vertebrata</taxon>
        <taxon>Euteleostomi</taxon>
        <taxon>Archelosauria</taxon>
        <taxon>Archosauria</taxon>
        <taxon>Crocodylia</taxon>
        <taxon>Alligatoridae</taxon>
        <taxon>Alligatorinae</taxon>
        <taxon>Alligator</taxon>
    </lineage>
</organism>
<evidence type="ECO:0000256" key="1">
    <source>
        <dbReference type="ARBA" id="ARBA00004167"/>
    </source>
</evidence>
<gene>
    <name evidence="6" type="primary">LOC102379502</name>
</gene>